<gene>
    <name evidence="2" type="ORF">D8674_018592</name>
</gene>
<feature type="region of interest" description="Disordered" evidence="1">
    <location>
        <begin position="71"/>
        <end position="94"/>
    </location>
</feature>
<evidence type="ECO:0000313" key="2">
    <source>
        <dbReference type="EMBL" id="KAB2610560.1"/>
    </source>
</evidence>
<protein>
    <submittedName>
        <fullName evidence="2">Uncharacterized protein</fullName>
    </submittedName>
</protein>
<reference evidence="2 3" key="3">
    <citation type="submission" date="2019-11" db="EMBL/GenBank/DDBJ databases">
        <title>A de novo genome assembly of a pear dwarfing rootstock.</title>
        <authorList>
            <person name="Wang F."/>
            <person name="Wang J."/>
            <person name="Li S."/>
            <person name="Zhang Y."/>
            <person name="Fang M."/>
            <person name="Ma L."/>
            <person name="Zhao Y."/>
            <person name="Jiang S."/>
        </authorList>
    </citation>
    <scope>NUCLEOTIDE SEQUENCE [LARGE SCALE GENOMIC DNA]</scope>
    <source>
        <strain evidence="2">S2</strain>
        <tissue evidence="2">Leaf</tissue>
    </source>
</reference>
<organism evidence="2 3">
    <name type="scientific">Pyrus ussuriensis x Pyrus communis</name>
    <dbReference type="NCBI Taxonomy" id="2448454"/>
    <lineage>
        <taxon>Eukaryota</taxon>
        <taxon>Viridiplantae</taxon>
        <taxon>Streptophyta</taxon>
        <taxon>Embryophyta</taxon>
        <taxon>Tracheophyta</taxon>
        <taxon>Spermatophyta</taxon>
        <taxon>Magnoliopsida</taxon>
        <taxon>eudicotyledons</taxon>
        <taxon>Gunneridae</taxon>
        <taxon>Pentapetalae</taxon>
        <taxon>rosids</taxon>
        <taxon>fabids</taxon>
        <taxon>Rosales</taxon>
        <taxon>Rosaceae</taxon>
        <taxon>Amygdaloideae</taxon>
        <taxon>Maleae</taxon>
        <taxon>Pyrus</taxon>
    </lineage>
</organism>
<proteinExistence type="predicted"/>
<evidence type="ECO:0000256" key="1">
    <source>
        <dbReference type="SAM" id="MobiDB-lite"/>
    </source>
</evidence>
<feature type="region of interest" description="Disordered" evidence="1">
    <location>
        <begin position="1"/>
        <end position="28"/>
    </location>
</feature>
<keyword evidence="3" id="KW-1185">Reference proteome</keyword>
<comment type="caution">
    <text evidence="2">The sequence shown here is derived from an EMBL/GenBank/DDBJ whole genome shotgun (WGS) entry which is preliminary data.</text>
</comment>
<feature type="compositionally biased region" description="Basic residues" evidence="1">
    <location>
        <begin position="78"/>
        <end position="88"/>
    </location>
</feature>
<accession>A0A5N5GAL1</accession>
<dbReference type="EMBL" id="SMOL01000487">
    <property type="protein sequence ID" value="KAB2610560.1"/>
    <property type="molecule type" value="Genomic_DNA"/>
</dbReference>
<reference evidence="3" key="2">
    <citation type="submission" date="2019-10" db="EMBL/GenBank/DDBJ databases">
        <title>A de novo genome assembly of a pear dwarfing rootstock.</title>
        <authorList>
            <person name="Wang F."/>
            <person name="Wang J."/>
            <person name="Li S."/>
            <person name="Zhang Y."/>
            <person name="Fang M."/>
            <person name="Ma L."/>
            <person name="Zhao Y."/>
            <person name="Jiang S."/>
        </authorList>
    </citation>
    <scope>NUCLEOTIDE SEQUENCE [LARGE SCALE GENOMIC DNA]</scope>
</reference>
<evidence type="ECO:0000313" key="3">
    <source>
        <dbReference type="Proteomes" id="UP000327157"/>
    </source>
</evidence>
<name>A0A5N5GAL1_9ROSA</name>
<sequence length="94" mass="10981">MDDKKGGAISETKVAEEEVTENSTQPKRKTFWTECDQCRIPFEYFDRYFLGHRFRCNGCRGIFVALEVDPPSTQRSRNTGKRVRRSRRINCLGC</sequence>
<reference evidence="2 3" key="1">
    <citation type="submission" date="2019-09" db="EMBL/GenBank/DDBJ databases">
        <authorList>
            <person name="Ou C."/>
        </authorList>
    </citation>
    <scope>NUCLEOTIDE SEQUENCE [LARGE SCALE GENOMIC DNA]</scope>
    <source>
        <strain evidence="2">S2</strain>
        <tissue evidence="2">Leaf</tissue>
    </source>
</reference>
<dbReference type="AlphaFoldDB" id="A0A5N5GAL1"/>
<dbReference type="Proteomes" id="UP000327157">
    <property type="component" value="Chromosome 17"/>
</dbReference>